<keyword evidence="17" id="KW-1185">Reference proteome</keyword>
<dbReference type="FunFam" id="3.90.950.10:FF:000003">
    <property type="entry name" value="Inosine triphosphate pyrophosphatase"/>
    <property type="match status" value="1"/>
</dbReference>
<dbReference type="Proteomes" id="UP000215902">
    <property type="component" value="Unassembled WGS sequence"/>
</dbReference>
<dbReference type="PANTHER" id="PTHR11067">
    <property type="entry name" value="INOSINE TRIPHOSPHATE PYROPHOSPHATASE/HAM1 PROTEIN"/>
    <property type="match status" value="1"/>
</dbReference>
<comment type="similarity">
    <text evidence="2">Belongs to the HAM1 NTPase family.</text>
</comment>
<evidence type="ECO:0000256" key="4">
    <source>
        <dbReference type="ARBA" id="ARBA00022723"/>
    </source>
</evidence>
<evidence type="ECO:0000256" key="9">
    <source>
        <dbReference type="ARBA" id="ARBA00054940"/>
    </source>
</evidence>
<evidence type="ECO:0000256" key="12">
    <source>
        <dbReference type="ARBA" id="ARBA00093255"/>
    </source>
</evidence>
<dbReference type="OrthoDB" id="6288734at2759"/>
<proteinExistence type="inferred from homology"/>
<evidence type="ECO:0000256" key="6">
    <source>
        <dbReference type="ARBA" id="ARBA00022801"/>
    </source>
</evidence>
<protein>
    <recommendedName>
        <fullName evidence="10">XTP/dITP diphosphatase</fullName>
        <ecNumber evidence="10">3.6.1.66</ecNumber>
    </recommendedName>
</protein>
<dbReference type="AlphaFoldDB" id="A0A267DKX6"/>
<dbReference type="GO" id="GO:0005737">
    <property type="term" value="C:cytoplasm"/>
    <property type="evidence" value="ECO:0007669"/>
    <property type="project" value="UniProtKB-SubCell"/>
</dbReference>
<dbReference type="GO" id="GO:0009117">
    <property type="term" value="P:nucleotide metabolic process"/>
    <property type="evidence" value="ECO:0007669"/>
    <property type="project" value="UniProtKB-KW"/>
</dbReference>
<keyword evidence="6" id="KW-0378">Hydrolase</keyword>
<dbReference type="STRING" id="282301.A0A267DKX6"/>
<evidence type="ECO:0000256" key="11">
    <source>
        <dbReference type="ARBA" id="ARBA00093218"/>
    </source>
</evidence>
<dbReference type="PANTHER" id="PTHR11067:SF9">
    <property type="entry name" value="INOSINE TRIPHOSPHATE PYROPHOSPHATASE"/>
    <property type="match status" value="1"/>
</dbReference>
<evidence type="ECO:0000256" key="13">
    <source>
        <dbReference type="ARBA" id="ARBA00093271"/>
    </source>
</evidence>
<evidence type="ECO:0000256" key="8">
    <source>
        <dbReference type="ARBA" id="ARBA00023080"/>
    </source>
</evidence>
<evidence type="ECO:0000313" key="15">
    <source>
        <dbReference type="EMBL" id="PAA53301.1"/>
    </source>
</evidence>
<evidence type="ECO:0000256" key="3">
    <source>
        <dbReference type="ARBA" id="ARBA00022490"/>
    </source>
</evidence>
<keyword evidence="8" id="KW-0546">Nucleotide metabolism</keyword>
<dbReference type="Pfam" id="PF01725">
    <property type="entry name" value="Ham1p_like"/>
    <property type="match status" value="1"/>
</dbReference>
<dbReference type="CDD" id="cd00515">
    <property type="entry name" value="HAM1"/>
    <property type="match status" value="1"/>
</dbReference>
<gene>
    <name evidence="15" type="ORF">BOX15_Mlig011450g2</name>
    <name evidence="14" type="ORF">BOX15_Mlig011450g3</name>
    <name evidence="16" type="ORF">BOX15_Mlig011450g4</name>
</gene>
<evidence type="ECO:0000313" key="17">
    <source>
        <dbReference type="Proteomes" id="UP000215902"/>
    </source>
</evidence>
<evidence type="ECO:0000256" key="2">
    <source>
        <dbReference type="ARBA" id="ARBA00008023"/>
    </source>
</evidence>
<sequence>MTTDKSLQQQLKQPNLSQQPVIFVTGNQGKLEDFNQLLSDCQLTDAFTVQDLDLVELQGSHQEIATEKCRMAAQLLNGPAVLIEDTSLELTALNGLPGPYIKWFWKALRNERLPSLLAAYPDKSAVAKSIVAYCPGPGREIRLFHGECRGRLLTEPRGPPVHGWLPLFAPDGQDQSLAEMEAAERYRHHHRAKAFAKFFAYFAKYRNNTAEYQSG</sequence>
<keyword evidence="4" id="KW-0479">Metal-binding</keyword>
<dbReference type="GO" id="GO:0000166">
    <property type="term" value="F:nucleotide binding"/>
    <property type="evidence" value="ECO:0007669"/>
    <property type="project" value="UniProtKB-KW"/>
</dbReference>
<dbReference type="GO" id="GO:0046872">
    <property type="term" value="F:metal ion binding"/>
    <property type="evidence" value="ECO:0007669"/>
    <property type="project" value="UniProtKB-KW"/>
</dbReference>
<name>A0A267DKX6_9PLAT</name>
<comment type="caution">
    <text evidence="14">The sequence shown here is derived from an EMBL/GenBank/DDBJ whole genome shotgun (WGS) entry which is preliminary data.</text>
</comment>
<comment type="catalytic activity">
    <reaction evidence="13">
        <text>N(6)-hydroxy-dATP + H2O = N(6)-hydroxy-dAMP + diphosphate + H(+)</text>
        <dbReference type="Rhea" id="RHEA:83971"/>
        <dbReference type="ChEBI" id="CHEBI:15377"/>
        <dbReference type="ChEBI" id="CHEBI:15378"/>
        <dbReference type="ChEBI" id="CHEBI:33019"/>
        <dbReference type="ChEBI" id="CHEBI:233529"/>
        <dbReference type="ChEBI" id="CHEBI:233530"/>
    </reaction>
    <physiologicalReaction direction="left-to-right" evidence="13">
        <dbReference type="Rhea" id="RHEA:83972"/>
    </physiologicalReaction>
</comment>
<evidence type="ECO:0000313" key="14">
    <source>
        <dbReference type="EMBL" id="PAA49314.1"/>
    </source>
</evidence>
<dbReference type="InterPro" id="IPR029001">
    <property type="entry name" value="ITPase-like_fam"/>
</dbReference>
<evidence type="ECO:0000256" key="7">
    <source>
        <dbReference type="ARBA" id="ARBA00022842"/>
    </source>
</evidence>
<keyword evidence="5" id="KW-0547">Nucleotide-binding</keyword>
<dbReference type="GO" id="GO:0036220">
    <property type="term" value="F:ITP diphosphatase activity"/>
    <property type="evidence" value="ECO:0007669"/>
    <property type="project" value="UniProtKB-EC"/>
</dbReference>
<dbReference type="EMBL" id="NIVC01003105">
    <property type="protein sequence ID" value="PAA53301.1"/>
    <property type="molecule type" value="Genomic_DNA"/>
</dbReference>
<organism evidence="14 17">
    <name type="scientific">Macrostomum lignano</name>
    <dbReference type="NCBI Taxonomy" id="282301"/>
    <lineage>
        <taxon>Eukaryota</taxon>
        <taxon>Metazoa</taxon>
        <taxon>Spiralia</taxon>
        <taxon>Lophotrochozoa</taxon>
        <taxon>Platyhelminthes</taxon>
        <taxon>Rhabditophora</taxon>
        <taxon>Macrostomorpha</taxon>
        <taxon>Macrostomida</taxon>
        <taxon>Macrostomidae</taxon>
        <taxon>Macrostomum</taxon>
    </lineage>
</organism>
<evidence type="ECO:0000256" key="1">
    <source>
        <dbReference type="ARBA" id="ARBA00004496"/>
    </source>
</evidence>
<dbReference type="SUPFAM" id="SSF52972">
    <property type="entry name" value="ITPase-like"/>
    <property type="match status" value="1"/>
</dbReference>
<dbReference type="EMBL" id="NIVC01003911">
    <property type="protein sequence ID" value="PAA49314.1"/>
    <property type="molecule type" value="Genomic_DNA"/>
</dbReference>
<dbReference type="EC" id="3.6.1.66" evidence="10"/>
<dbReference type="Gene3D" id="3.90.950.10">
    <property type="match status" value="1"/>
</dbReference>
<dbReference type="InterPro" id="IPR002637">
    <property type="entry name" value="RdgB/HAM1"/>
</dbReference>
<evidence type="ECO:0000313" key="16">
    <source>
        <dbReference type="EMBL" id="PAA74653.1"/>
    </source>
</evidence>
<comment type="subcellular location">
    <subcellularLocation>
        <location evidence="1">Cytoplasm</location>
    </subcellularLocation>
</comment>
<comment type="function">
    <text evidence="9">Pyrophosphatase that hydrolyzes the non-canonical purine nucleotides inosine triphosphate (ITP), deoxyinosine triphosphate (dITP) as well as 2'-deoxy-N-6-hydroxylaminopurine triphosphate (dHAPTP) and xanthosine 5'-triphosphate (XTP) to their respective monophosphate derivatives. The enzyme does not distinguish between the deoxy- and ribose forms. Probably excludes non-canonical purines from RNA and DNA precursor pools, thus preventing their incorporation into RNA and DNA and avoiding chromosomal lesions.</text>
</comment>
<keyword evidence="3" id="KW-0963">Cytoplasm</keyword>
<evidence type="ECO:0000256" key="10">
    <source>
        <dbReference type="ARBA" id="ARBA00066468"/>
    </source>
</evidence>
<comment type="catalytic activity">
    <reaction evidence="12">
        <text>dITP + H2O = dIMP + diphosphate + H(+)</text>
        <dbReference type="Rhea" id="RHEA:28342"/>
        <dbReference type="ChEBI" id="CHEBI:15377"/>
        <dbReference type="ChEBI" id="CHEBI:15378"/>
        <dbReference type="ChEBI" id="CHEBI:33019"/>
        <dbReference type="ChEBI" id="CHEBI:61194"/>
        <dbReference type="ChEBI" id="CHEBI:61382"/>
        <dbReference type="EC" id="3.6.1.66"/>
    </reaction>
    <physiologicalReaction direction="left-to-right" evidence="12">
        <dbReference type="Rhea" id="RHEA:28343"/>
    </physiologicalReaction>
</comment>
<dbReference type="GO" id="GO:0009143">
    <property type="term" value="P:nucleoside triphosphate catabolic process"/>
    <property type="evidence" value="ECO:0007669"/>
    <property type="project" value="InterPro"/>
</dbReference>
<evidence type="ECO:0000256" key="5">
    <source>
        <dbReference type="ARBA" id="ARBA00022741"/>
    </source>
</evidence>
<reference evidence="14 17" key="1">
    <citation type="submission" date="2017-06" db="EMBL/GenBank/DDBJ databases">
        <title>A platform for efficient transgenesis in Macrostomum lignano, a flatworm model organism for stem cell research.</title>
        <authorList>
            <person name="Berezikov E."/>
        </authorList>
    </citation>
    <scope>NUCLEOTIDE SEQUENCE [LARGE SCALE GENOMIC DNA]</scope>
    <source>
        <strain evidence="14">DV1</strain>
        <tissue evidence="14">Whole organism</tissue>
    </source>
</reference>
<accession>A0A267DKX6</accession>
<comment type="catalytic activity">
    <reaction evidence="11">
        <text>ITP + H2O = IMP + diphosphate + H(+)</text>
        <dbReference type="Rhea" id="RHEA:29399"/>
        <dbReference type="ChEBI" id="CHEBI:15377"/>
        <dbReference type="ChEBI" id="CHEBI:15378"/>
        <dbReference type="ChEBI" id="CHEBI:33019"/>
        <dbReference type="ChEBI" id="CHEBI:58053"/>
        <dbReference type="ChEBI" id="CHEBI:61402"/>
        <dbReference type="EC" id="3.6.1.66"/>
    </reaction>
    <physiologicalReaction direction="left-to-right" evidence="11">
        <dbReference type="Rhea" id="RHEA:29400"/>
    </physiologicalReaction>
</comment>
<keyword evidence="7" id="KW-0460">Magnesium</keyword>
<dbReference type="EMBL" id="NIVC01000930">
    <property type="protein sequence ID" value="PAA74653.1"/>
    <property type="molecule type" value="Genomic_DNA"/>
</dbReference>